<dbReference type="Proteomes" id="UP000216189">
    <property type="component" value="Unassembled WGS sequence"/>
</dbReference>
<gene>
    <name evidence="1" type="ORF">CIK91_06470</name>
</gene>
<accession>A0ABX4ENQ7</accession>
<comment type="caution">
    <text evidence="1">The sequence shown here is derived from an EMBL/GenBank/DDBJ whole genome shotgun (WGS) entry which is preliminary data.</text>
</comment>
<evidence type="ECO:0000313" key="1">
    <source>
        <dbReference type="EMBL" id="OYP55497.1"/>
    </source>
</evidence>
<reference evidence="1 2" key="1">
    <citation type="submission" date="2017-08" db="EMBL/GenBank/DDBJ databases">
        <title>Comparative genomics of non-oral Prevotella species.</title>
        <authorList>
            <person name="Accetto T."/>
            <person name="Nograsek B."/>
            <person name="Avgustin G."/>
        </authorList>
    </citation>
    <scope>NUCLEOTIDE SEQUENCE [LARGE SCALE GENOMIC DNA]</scope>
    <source>
        <strain evidence="1 2">TC1-1</strain>
    </source>
</reference>
<sequence>MNKYSMKVIVAMLVVIIAVGTLPISAGEPITPPMKRKAPKNTTPKSVINIDENSRIANISFYENIEDVTVLIYLDGVLIDSYEGQADPTTELSFDLFIAGSYTISVVSQGNELANEFVEFID</sequence>
<organism evidence="1 2">
    <name type="scientific">Segatella bryantii</name>
    <name type="common">Prevotella bryantii</name>
    <dbReference type="NCBI Taxonomy" id="77095"/>
    <lineage>
        <taxon>Bacteria</taxon>
        <taxon>Pseudomonadati</taxon>
        <taxon>Bacteroidota</taxon>
        <taxon>Bacteroidia</taxon>
        <taxon>Bacteroidales</taxon>
        <taxon>Prevotellaceae</taxon>
        <taxon>Segatella</taxon>
    </lineage>
</organism>
<dbReference type="RefSeq" id="WP_094448398.1">
    <property type="nucleotide sequence ID" value="NZ_CP091797.1"/>
</dbReference>
<protein>
    <recommendedName>
        <fullName evidence="3">DUF3244 domain-containing protein</fullName>
    </recommendedName>
</protein>
<keyword evidence="2" id="KW-1185">Reference proteome</keyword>
<dbReference type="EMBL" id="NPJF01000028">
    <property type="protein sequence ID" value="OYP55497.1"/>
    <property type="molecule type" value="Genomic_DNA"/>
</dbReference>
<name>A0ABX4ENQ7_SEGBR</name>
<dbReference type="GeneID" id="72478593"/>
<evidence type="ECO:0000313" key="2">
    <source>
        <dbReference type="Proteomes" id="UP000216189"/>
    </source>
</evidence>
<evidence type="ECO:0008006" key="3">
    <source>
        <dbReference type="Google" id="ProtNLM"/>
    </source>
</evidence>
<proteinExistence type="predicted"/>